<protein>
    <submittedName>
        <fullName evidence="1">Uncharacterized protein</fullName>
    </submittedName>
</protein>
<gene>
    <name evidence="1" type="ORF">BASA50_007118</name>
</gene>
<dbReference type="EMBL" id="JAFCIX010000346">
    <property type="protein sequence ID" value="KAH6593742.1"/>
    <property type="molecule type" value="Genomic_DNA"/>
</dbReference>
<keyword evidence="2" id="KW-1185">Reference proteome</keyword>
<dbReference type="Proteomes" id="UP001648503">
    <property type="component" value="Unassembled WGS sequence"/>
</dbReference>
<proteinExistence type="predicted"/>
<comment type="caution">
    <text evidence="1">The sequence shown here is derived from an EMBL/GenBank/DDBJ whole genome shotgun (WGS) entry which is preliminary data.</text>
</comment>
<name>A0ABQ8F7V5_9FUNG</name>
<organism evidence="1 2">
    <name type="scientific">Batrachochytrium salamandrivorans</name>
    <dbReference type="NCBI Taxonomy" id="1357716"/>
    <lineage>
        <taxon>Eukaryota</taxon>
        <taxon>Fungi</taxon>
        <taxon>Fungi incertae sedis</taxon>
        <taxon>Chytridiomycota</taxon>
        <taxon>Chytridiomycota incertae sedis</taxon>
        <taxon>Chytridiomycetes</taxon>
        <taxon>Rhizophydiales</taxon>
        <taxon>Rhizophydiales incertae sedis</taxon>
        <taxon>Batrachochytrium</taxon>
    </lineage>
</organism>
<evidence type="ECO:0000313" key="1">
    <source>
        <dbReference type="EMBL" id="KAH6593742.1"/>
    </source>
</evidence>
<evidence type="ECO:0000313" key="2">
    <source>
        <dbReference type="Proteomes" id="UP001648503"/>
    </source>
</evidence>
<sequence length="53" mass="5946">MSHQAARVLLRTEPEQQASVTSRFQKHQAATRSQILPPAALPDIENAHKCRIL</sequence>
<reference evidence="1 2" key="1">
    <citation type="submission" date="2021-02" db="EMBL/GenBank/DDBJ databases">
        <title>Variation within the Batrachochytrium salamandrivorans European outbreak.</title>
        <authorList>
            <person name="Kelly M."/>
            <person name="Pasmans F."/>
            <person name="Shea T.P."/>
            <person name="Munoz J.F."/>
            <person name="Carranza S."/>
            <person name="Cuomo C.A."/>
            <person name="Martel A."/>
        </authorList>
    </citation>
    <scope>NUCLEOTIDE SEQUENCE [LARGE SCALE GENOMIC DNA]</scope>
    <source>
        <strain evidence="1 2">AMFP18/2</strain>
    </source>
</reference>
<feature type="non-terminal residue" evidence="1">
    <location>
        <position position="53"/>
    </location>
</feature>
<accession>A0ABQ8F7V5</accession>